<sequence>MRRSPSPATGDDHPTVGILSFEVAAAMSRAVHLYRSLSDAEISRLRSHTLSSYAVRTLVSSSERHLLSLSLAEKLDSLNRVAAVTARLGRRCRRHPALSGFEHVYSDLLSGRLDPARLGFLSKDIDGAFRKMDRFVAELEASAKKLSVPTDDAQQVLDQKPQWQRQDVQQLRNASLWNQTFDKVVLLLARAVCTIHSRIQVVFAEACPGLESLGFHESRQLSHCRPGSVPRQTVPSSAGPGGGSLHNEGARSLNCAASPGRLLMECLSLSSSAALHDGFDEEQHFERESNVIGAPPSREEKCGINGKLWFGPKSSLTMLALPSTVGGSALALHYANVIIIMKS</sequence>
<dbReference type="AlphaFoldDB" id="A0A9D5CBX7"/>
<gene>
    <name evidence="3" type="ORF">J5N97_023163</name>
</gene>
<dbReference type="Pfam" id="PF11961">
    <property type="entry name" value="DUF3475"/>
    <property type="match status" value="1"/>
</dbReference>
<dbReference type="InterPro" id="IPR021864">
    <property type="entry name" value="DUF3475"/>
</dbReference>
<dbReference type="PANTHER" id="PTHR31371">
    <property type="entry name" value="BNAC09G50660D PROTEIN"/>
    <property type="match status" value="1"/>
</dbReference>
<feature type="domain" description="DUF3475" evidence="2">
    <location>
        <begin position="18"/>
        <end position="74"/>
    </location>
</feature>
<name>A0A9D5CBX7_9LILI</name>
<proteinExistence type="predicted"/>
<reference evidence="3" key="2">
    <citation type="journal article" date="2022" name="Hortic Res">
        <title>The genome of Dioscorea zingiberensis sheds light on the biosynthesis, origin and evolution of the medicinally important diosgenin saponins.</title>
        <authorList>
            <person name="Li Y."/>
            <person name="Tan C."/>
            <person name="Li Z."/>
            <person name="Guo J."/>
            <person name="Li S."/>
            <person name="Chen X."/>
            <person name="Wang C."/>
            <person name="Dai X."/>
            <person name="Yang H."/>
            <person name="Song W."/>
            <person name="Hou L."/>
            <person name="Xu J."/>
            <person name="Tong Z."/>
            <person name="Xu A."/>
            <person name="Yuan X."/>
            <person name="Wang W."/>
            <person name="Yang Q."/>
            <person name="Chen L."/>
            <person name="Sun Z."/>
            <person name="Wang K."/>
            <person name="Pan B."/>
            <person name="Chen J."/>
            <person name="Bao Y."/>
            <person name="Liu F."/>
            <person name="Qi X."/>
            <person name="Gang D.R."/>
            <person name="Wen J."/>
            <person name="Li J."/>
        </authorList>
    </citation>
    <scope>NUCLEOTIDE SEQUENCE</scope>
    <source>
        <strain evidence="3">Dzin_1.0</strain>
    </source>
</reference>
<dbReference type="Proteomes" id="UP001085076">
    <property type="component" value="Miscellaneous, Linkage group lg06"/>
</dbReference>
<comment type="caution">
    <text evidence="3">The sequence shown here is derived from an EMBL/GenBank/DDBJ whole genome shotgun (WGS) entry which is preliminary data.</text>
</comment>
<dbReference type="PANTHER" id="PTHR31371:SF2">
    <property type="entry name" value="PLANT_PROTEIN (DUF668)"/>
    <property type="match status" value="1"/>
</dbReference>
<accession>A0A9D5CBX7</accession>
<dbReference type="GO" id="GO:0045927">
    <property type="term" value="P:positive regulation of growth"/>
    <property type="evidence" value="ECO:0007669"/>
    <property type="project" value="InterPro"/>
</dbReference>
<organism evidence="3 4">
    <name type="scientific">Dioscorea zingiberensis</name>
    <dbReference type="NCBI Taxonomy" id="325984"/>
    <lineage>
        <taxon>Eukaryota</taxon>
        <taxon>Viridiplantae</taxon>
        <taxon>Streptophyta</taxon>
        <taxon>Embryophyta</taxon>
        <taxon>Tracheophyta</taxon>
        <taxon>Spermatophyta</taxon>
        <taxon>Magnoliopsida</taxon>
        <taxon>Liliopsida</taxon>
        <taxon>Dioscoreales</taxon>
        <taxon>Dioscoreaceae</taxon>
        <taxon>Dioscorea</taxon>
    </lineage>
</organism>
<evidence type="ECO:0000256" key="1">
    <source>
        <dbReference type="SAM" id="MobiDB-lite"/>
    </source>
</evidence>
<evidence type="ECO:0000259" key="2">
    <source>
        <dbReference type="Pfam" id="PF11961"/>
    </source>
</evidence>
<dbReference type="EMBL" id="JAGGNH010000006">
    <property type="protein sequence ID" value="KAJ0970286.1"/>
    <property type="molecule type" value="Genomic_DNA"/>
</dbReference>
<feature type="region of interest" description="Disordered" evidence="1">
    <location>
        <begin position="224"/>
        <end position="245"/>
    </location>
</feature>
<protein>
    <recommendedName>
        <fullName evidence="2">DUF3475 domain-containing protein</fullName>
    </recommendedName>
</protein>
<evidence type="ECO:0000313" key="4">
    <source>
        <dbReference type="Proteomes" id="UP001085076"/>
    </source>
</evidence>
<dbReference type="OrthoDB" id="2018987at2759"/>
<keyword evidence="4" id="KW-1185">Reference proteome</keyword>
<reference evidence="3" key="1">
    <citation type="submission" date="2021-03" db="EMBL/GenBank/DDBJ databases">
        <authorList>
            <person name="Li Z."/>
            <person name="Yang C."/>
        </authorList>
    </citation>
    <scope>NUCLEOTIDE SEQUENCE</scope>
    <source>
        <strain evidence="3">Dzin_1.0</strain>
        <tissue evidence="3">Leaf</tissue>
    </source>
</reference>
<evidence type="ECO:0000313" key="3">
    <source>
        <dbReference type="EMBL" id="KAJ0970286.1"/>
    </source>
</evidence>